<keyword evidence="3" id="KW-1185">Reference proteome</keyword>
<organism evidence="2 3">
    <name type="scientific">Stylonychia lemnae</name>
    <name type="common">Ciliate</name>
    <dbReference type="NCBI Taxonomy" id="5949"/>
    <lineage>
        <taxon>Eukaryota</taxon>
        <taxon>Sar</taxon>
        <taxon>Alveolata</taxon>
        <taxon>Ciliophora</taxon>
        <taxon>Intramacronucleata</taxon>
        <taxon>Spirotrichea</taxon>
        <taxon>Stichotrichia</taxon>
        <taxon>Sporadotrichida</taxon>
        <taxon>Oxytrichidae</taxon>
        <taxon>Stylonychinae</taxon>
        <taxon>Stylonychia</taxon>
    </lineage>
</organism>
<accession>A0A078AEP2</accession>
<gene>
    <name evidence="2" type="primary">Contig11266.g12043</name>
    <name evidence="2" type="ORF">STYLEM_9743</name>
</gene>
<evidence type="ECO:0000313" key="2">
    <source>
        <dbReference type="EMBL" id="CDW80739.1"/>
    </source>
</evidence>
<proteinExistence type="predicted"/>
<dbReference type="InParanoid" id="A0A078AEP2"/>
<evidence type="ECO:0000313" key="3">
    <source>
        <dbReference type="Proteomes" id="UP000039865"/>
    </source>
</evidence>
<sequence>MTHLMNTDKDDFLRLLEFESEEEDESQIYILRQSQLNELKAFNRKQELAQFIKIDDYLNEKDVDDNTQRCQIDSSYFQQNLIKIDHKNLSKEMKKAILELNIEDQESILSKDIGQFQHFTINTQEQVLQFLFAKFREIIKHNWRNDLQLDYQNIIDELKQRFHLKIENADTVFNIDNMGMLDNDEFLDILSSSIKDYRYKLDDQYQLRKSGQEQQQVPRYSLMLQQEKEEEQQMKRILRRVADLEENDNQVRFRDENMENDDDDNQSYVYSQISGSQQQSQQTNKDRQSFDKVKTLKDLFQQQKQKYQQSGNVIKISKRKRDQSNNPPREKPRQRNLLDYGQRSKAKLVQSYTGQIIQKEKKKNNWGKIVDYFPDSQTTALTLERSIYSGSSNQLNNNKKPENQQIARLDSLFYKKQTQQSTLQESQFKRQEFQIRVDELFKRLNQFDLKSFIHKFKEDNHFKSYINQQVLKIQQYIGKNQLPYDDEDTIYFNEENYQKNDEESILKALKNYCTTLSNFDSFTPYQKQDLITKINSCFINLIFNLNIFEFMMIKSFEYQTTVIMQLILIIDLLNQEQGKMIVDYELFLQYIVLYVIKILMSLNQEQARGLLKKETLIIQFKLQHSNNGRANQN</sequence>
<evidence type="ECO:0000256" key="1">
    <source>
        <dbReference type="SAM" id="MobiDB-lite"/>
    </source>
</evidence>
<dbReference type="EMBL" id="CCKQ01009264">
    <property type="protein sequence ID" value="CDW80739.1"/>
    <property type="molecule type" value="Genomic_DNA"/>
</dbReference>
<feature type="region of interest" description="Disordered" evidence="1">
    <location>
        <begin position="248"/>
        <end position="267"/>
    </location>
</feature>
<dbReference type="Proteomes" id="UP000039865">
    <property type="component" value="Unassembled WGS sequence"/>
</dbReference>
<dbReference type="AlphaFoldDB" id="A0A078AEP2"/>
<name>A0A078AEP2_STYLE</name>
<feature type="region of interest" description="Disordered" evidence="1">
    <location>
        <begin position="304"/>
        <end position="339"/>
    </location>
</feature>
<reference evidence="2 3" key="1">
    <citation type="submission" date="2014-06" db="EMBL/GenBank/DDBJ databases">
        <authorList>
            <person name="Swart Estienne"/>
        </authorList>
    </citation>
    <scope>NUCLEOTIDE SEQUENCE [LARGE SCALE GENOMIC DNA]</scope>
    <source>
        <strain evidence="2 3">130c</strain>
    </source>
</reference>
<protein>
    <submittedName>
        <fullName evidence="2">Uncharacterized protein</fullName>
    </submittedName>
</protein>